<dbReference type="InterPro" id="IPR017853">
    <property type="entry name" value="GH"/>
</dbReference>
<dbReference type="EC" id="3.2.1.89" evidence="4"/>
<dbReference type="PANTHER" id="PTHR34983">
    <property type="entry name" value="ARABINOGALACTAN ENDO-BETA-1,4-GALACTANASE A"/>
    <property type="match status" value="1"/>
</dbReference>
<protein>
    <recommendedName>
        <fullName evidence="4">Arabinogalactan endo-beta-1,4-galactanase</fullName>
        <ecNumber evidence="4">3.2.1.89</ecNumber>
    </recommendedName>
</protein>
<dbReference type="Gene3D" id="3.20.20.80">
    <property type="entry name" value="Glycosidases"/>
    <property type="match status" value="1"/>
</dbReference>
<keyword evidence="6" id="KW-1185">Reference proteome</keyword>
<gene>
    <name evidence="5" type="ORF">GM661_14810</name>
</gene>
<dbReference type="GO" id="GO:0031218">
    <property type="term" value="F:arabinogalactan endo-1,4-beta-galactosidase activity"/>
    <property type="evidence" value="ECO:0007669"/>
    <property type="project" value="UniProtKB-EC"/>
</dbReference>
<name>A0A8A7KFK1_9FIRM</name>
<sequence length="383" mass="43630">MVMSDDLNKYLNIKIEPIKDLSNDFIMGMDVSMLKQIEENGGKYYDDNGVEKDVLEILKEHGINYIRLRLWNNPESLGGGNCNFQRVKDLAIRAKKIGMNVCLDFHYSDFWADPGKQNKPAVWKDLSFEELKNAVYDFTYNSLKKLAQVDALPAMVQVGNELNGGMLWPEGKTWGDNAGGFTQFAILLQAGLNAVDTVAKEEATEIKTVVHLADGGDNELYTWFFDELIKRQVTNFDVIGLSYYPYWHGTFEEFKFNINGISQRYDKEVAVMETGYAYTLKNGDSLENMVTQKEIDRVNKYAETNYSASIKSQAQILRKIIKIVNEVPDEKGIGVFYWEGEWIPVDGAGWKSGEGNAWDNQAMFDFNGKVLPSLDVFYKVYNN</sequence>
<evidence type="ECO:0000256" key="2">
    <source>
        <dbReference type="ARBA" id="ARBA00022801"/>
    </source>
</evidence>
<dbReference type="GO" id="GO:0045490">
    <property type="term" value="P:pectin catabolic process"/>
    <property type="evidence" value="ECO:0007669"/>
    <property type="project" value="TreeGrafter"/>
</dbReference>
<evidence type="ECO:0000313" key="5">
    <source>
        <dbReference type="EMBL" id="QTM00061.1"/>
    </source>
</evidence>
<dbReference type="Pfam" id="PF07745">
    <property type="entry name" value="Glyco_hydro_53"/>
    <property type="match status" value="1"/>
</dbReference>
<comment type="similarity">
    <text evidence="1 4">Belongs to the glycosyl hydrolase 53 family.</text>
</comment>
<evidence type="ECO:0000256" key="4">
    <source>
        <dbReference type="RuleBase" id="RU361192"/>
    </source>
</evidence>
<dbReference type="EMBL" id="CP046640">
    <property type="protein sequence ID" value="QTM00061.1"/>
    <property type="molecule type" value="Genomic_DNA"/>
</dbReference>
<accession>A0A8A7KFK1</accession>
<keyword evidence="2 4" id="KW-0378">Hydrolase</keyword>
<evidence type="ECO:0000256" key="1">
    <source>
        <dbReference type="ARBA" id="ARBA00010687"/>
    </source>
</evidence>
<organism evidence="5 6">
    <name type="scientific">Iocasia fonsfrigidae</name>
    <dbReference type="NCBI Taxonomy" id="2682810"/>
    <lineage>
        <taxon>Bacteria</taxon>
        <taxon>Bacillati</taxon>
        <taxon>Bacillota</taxon>
        <taxon>Clostridia</taxon>
        <taxon>Halanaerobiales</taxon>
        <taxon>Halanaerobiaceae</taxon>
        <taxon>Iocasia</taxon>
    </lineage>
</organism>
<dbReference type="AlphaFoldDB" id="A0A8A7KFK1"/>
<dbReference type="Proteomes" id="UP000665020">
    <property type="component" value="Chromosome"/>
</dbReference>
<evidence type="ECO:0000256" key="3">
    <source>
        <dbReference type="ARBA" id="ARBA00023295"/>
    </source>
</evidence>
<keyword evidence="3 4" id="KW-0326">Glycosidase</keyword>
<reference evidence="5" key="1">
    <citation type="submission" date="2019-12" db="EMBL/GenBank/DDBJ databases">
        <authorList>
            <person name="zhang j."/>
            <person name="sun C.M."/>
        </authorList>
    </citation>
    <scope>NUCLEOTIDE SEQUENCE</scope>
    <source>
        <strain evidence="5">NS-1</strain>
    </source>
</reference>
<evidence type="ECO:0000313" key="6">
    <source>
        <dbReference type="Proteomes" id="UP000665020"/>
    </source>
</evidence>
<dbReference type="KEGG" id="ifn:GM661_14810"/>
<dbReference type="SUPFAM" id="SSF51445">
    <property type="entry name" value="(Trans)glycosidases"/>
    <property type="match status" value="1"/>
</dbReference>
<dbReference type="PANTHER" id="PTHR34983:SF2">
    <property type="entry name" value="ENDO-BETA-1,4-GALACTANASE"/>
    <property type="match status" value="1"/>
</dbReference>
<dbReference type="GO" id="GO:0015926">
    <property type="term" value="F:glucosidase activity"/>
    <property type="evidence" value="ECO:0007669"/>
    <property type="project" value="InterPro"/>
</dbReference>
<proteinExistence type="inferred from homology"/>
<dbReference type="InterPro" id="IPR011683">
    <property type="entry name" value="Glyco_hydro_53"/>
</dbReference>
<comment type="catalytic activity">
    <reaction evidence="4">
        <text>The enzyme specifically hydrolyzes (1-&gt;4)-beta-D-galactosidic linkages in type I arabinogalactans.</text>
        <dbReference type="EC" id="3.2.1.89"/>
    </reaction>
</comment>